<proteinExistence type="predicted"/>
<dbReference type="EMBL" id="CP002293">
    <property type="protein sequence ID" value="ADP76125.1"/>
    <property type="molecule type" value="Genomic_DNA"/>
</dbReference>
<evidence type="ECO:0000313" key="1">
    <source>
        <dbReference type="EMBL" id="ADP76125.1"/>
    </source>
</evidence>
<name>A0A7U3YHZ6_GEOS0</name>
<protein>
    <recommendedName>
        <fullName evidence="2">DUF5082 domain-containing protein</fullName>
    </recommendedName>
</protein>
<organism evidence="1">
    <name type="scientific">Geobacillus sp. (strain Y4.1MC1)</name>
    <dbReference type="NCBI Taxonomy" id="581103"/>
    <lineage>
        <taxon>Bacteria</taxon>
        <taxon>Bacillati</taxon>
        <taxon>Bacillota</taxon>
        <taxon>Bacilli</taxon>
        <taxon>Bacillales</taxon>
        <taxon>Anoxybacillaceae</taxon>
        <taxon>Geobacillus</taxon>
    </lineage>
</organism>
<sequence length="103" mass="12180">MASLLESIEQEVKRRGYETMMDYLKSYQRKVEETIGELRLRHGARAFYHVNDEYVPHWQGEPGKAHEPISGNLRQMMDATADGLIYEISREIAQIRRKIEERQ</sequence>
<accession>A0A7U3YHZ6</accession>
<evidence type="ECO:0008006" key="2">
    <source>
        <dbReference type="Google" id="ProtNLM"/>
    </source>
</evidence>
<dbReference type="AlphaFoldDB" id="A0A7U3YHZ6"/>
<dbReference type="KEGG" id="gmc:GY4MC1_3470"/>
<gene>
    <name evidence="1" type="ORF">GY4MC1_3470</name>
</gene>
<reference evidence="1" key="1">
    <citation type="submission" date="2010-10" db="EMBL/GenBank/DDBJ databases">
        <title>Complete sequence of chromosome of Geobacillus sp. Y4.1MC1.</title>
        <authorList>
            <consortium name="US DOE Joint Genome Institute"/>
            <person name="Lucas S."/>
            <person name="Copeland A."/>
            <person name="Lapidus A."/>
            <person name="Cheng J.-F."/>
            <person name="Bruce D."/>
            <person name="Goodwin L."/>
            <person name="Pitluck S."/>
            <person name="Chertkov O."/>
            <person name="Zhang X."/>
            <person name="Detter J.C."/>
            <person name="Han C."/>
            <person name="Tapia R."/>
            <person name="Land M."/>
            <person name="Hauser L."/>
            <person name="Jeffries C."/>
            <person name="Kyrpides N."/>
            <person name="Ivanova N."/>
            <person name="Ovchinnikova G."/>
            <person name="Brumm P."/>
            <person name="Mead D."/>
            <person name="Woyke T."/>
        </authorList>
    </citation>
    <scope>NUCLEOTIDE SEQUENCE [LARGE SCALE GENOMIC DNA]</scope>
    <source>
        <strain evidence="1">Y4.1MC1</strain>
    </source>
</reference>